<dbReference type="InterPro" id="IPR020846">
    <property type="entry name" value="MFS_dom"/>
</dbReference>
<keyword evidence="5 7" id="KW-1133">Transmembrane helix</keyword>
<dbReference type="CDD" id="cd17369">
    <property type="entry name" value="MFS_ShiA_like"/>
    <property type="match status" value="1"/>
</dbReference>
<evidence type="ECO:0000256" key="2">
    <source>
        <dbReference type="ARBA" id="ARBA00022448"/>
    </source>
</evidence>
<gene>
    <name evidence="9" type="ORF">DY367_02140</name>
</gene>
<keyword evidence="6 7" id="KW-0472">Membrane</keyword>
<dbReference type="PANTHER" id="PTHR43045">
    <property type="entry name" value="SHIKIMATE TRANSPORTER"/>
    <property type="match status" value="1"/>
</dbReference>
<dbReference type="GO" id="GO:0005886">
    <property type="term" value="C:plasma membrane"/>
    <property type="evidence" value="ECO:0007669"/>
    <property type="project" value="UniProtKB-SubCell"/>
</dbReference>
<evidence type="ECO:0000256" key="1">
    <source>
        <dbReference type="ARBA" id="ARBA00004651"/>
    </source>
</evidence>
<feature type="transmembrane region" description="Helical" evidence="7">
    <location>
        <begin position="191"/>
        <end position="210"/>
    </location>
</feature>
<evidence type="ECO:0000313" key="9">
    <source>
        <dbReference type="EMBL" id="RPJ93578.1"/>
    </source>
</evidence>
<feature type="transmembrane region" description="Helical" evidence="7">
    <location>
        <begin position="310"/>
        <end position="330"/>
    </location>
</feature>
<dbReference type="InterPro" id="IPR036259">
    <property type="entry name" value="MFS_trans_sf"/>
</dbReference>
<dbReference type="Gene3D" id="1.20.1250.20">
    <property type="entry name" value="MFS general substrate transporter like domains"/>
    <property type="match status" value="2"/>
</dbReference>
<evidence type="ECO:0000256" key="4">
    <source>
        <dbReference type="ARBA" id="ARBA00022692"/>
    </source>
</evidence>
<feature type="transmembrane region" description="Helical" evidence="7">
    <location>
        <begin position="56"/>
        <end position="80"/>
    </location>
</feature>
<feature type="transmembrane region" description="Helical" evidence="7">
    <location>
        <begin position="376"/>
        <end position="400"/>
    </location>
</feature>
<keyword evidence="2" id="KW-0813">Transport</keyword>
<dbReference type="PROSITE" id="PS50850">
    <property type="entry name" value="MFS"/>
    <property type="match status" value="1"/>
</dbReference>
<evidence type="ECO:0000256" key="5">
    <source>
        <dbReference type="ARBA" id="ARBA00022989"/>
    </source>
</evidence>
<feature type="transmembrane region" description="Helical" evidence="7">
    <location>
        <begin position="116"/>
        <end position="136"/>
    </location>
</feature>
<evidence type="ECO:0000256" key="7">
    <source>
        <dbReference type="SAM" id="Phobius"/>
    </source>
</evidence>
<evidence type="ECO:0000256" key="3">
    <source>
        <dbReference type="ARBA" id="ARBA00022475"/>
    </source>
</evidence>
<name>A0A424WJV2_ALCXX</name>
<dbReference type="AlphaFoldDB" id="A0A424WJV2"/>
<feature type="transmembrane region" description="Helical" evidence="7">
    <location>
        <begin position="406"/>
        <end position="425"/>
    </location>
</feature>
<reference evidence="9 10" key="1">
    <citation type="submission" date="2018-08" db="EMBL/GenBank/DDBJ databases">
        <title>Achromobacter xylosoxidans Genome sequencing and assembly.</title>
        <authorList>
            <person name="Wang R."/>
            <person name="Rensing C."/>
            <person name="Li Y."/>
        </authorList>
    </citation>
    <scope>NUCLEOTIDE SEQUENCE [LARGE SCALE GENOMIC DNA]</scope>
    <source>
        <strain evidence="9 10">GD003A</strain>
    </source>
</reference>
<feature type="domain" description="Major facilitator superfamily (MFS) profile" evidence="8">
    <location>
        <begin position="19"/>
        <end position="430"/>
    </location>
</feature>
<accession>A0A424WJV2</accession>
<feature type="transmembrane region" description="Helical" evidence="7">
    <location>
        <begin position="336"/>
        <end position="355"/>
    </location>
</feature>
<comment type="caution">
    <text evidence="9">The sequence shown here is derived from an EMBL/GenBank/DDBJ whole genome shotgun (WGS) entry which is preliminary data.</text>
</comment>
<dbReference type="InterPro" id="IPR011701">
    <property type="entry name" value="MFS"/>
</dbReference>
<organism evidence="9 10">
    <name type="scientific">Alcaligenes xylosoxydans xylosoxydans</name>
    <name type="common">Achromobacter xylosoxidans</name>
    <dbReference type="NCBI Taxonomy" id="85698"/>
    <lineage>
        <taxon>Bacteria</taxon>
        <taxon>Pseudomonadati</taxon>
        <taxon>Pseudomonadota</taxon>
        <taxon>Betaproteobacteria</taxon>
        <taxon>Burkholderiales</taxon>
        <taxon>Alcaligenaceae</taxon>
        <taxon>Achromobacter</taxon>
    </lineage>
</organism>
<dbReference type="EMBL" id="QVXO01000002">
    <property type="protein sequence ID" value="RPJ93578.1"/>
    <property type="molecule type" value="Genomic_DNA"/>
</dbReference>
<feature type="transmembrane region" description="Helical" evidence="7">
    <location>
        <begin position="157"/>
        <end position="179"/>
    </location>
</feature>
<dbReference type="OrthoDB" id="6766492at2"/>
<feature type="transmembrane region" description="Helical" evidence="7">
    <location>
        <begin position="92"/>
        <end position="110"/>
    </location>
</feature>
<dbReference type="Proteomes" id="UP000285324">
    <property type="component" value="Unassembled WGS sequence"/>
</dbReference>
<feature type="transmembrane region" description="Helical" evidence="7">
    <location>
        <begin position="31"/>
        <end position="50"/>
    </location>
</feature>
<dbReference type="GO" id="GO:0022857">
    <property type="term" value="F:transmembrane transporter activity"/>
    <property type="evidence" value="ECO:0007669"/>
    <property type="project" value="InterPro"/>
</dbReference>
<sequence>MNAISQQPSSRSKKHYVTAGLSSMIGTTIEWYDFFLYGIAAALIFNKIYFPAIDPISGTLAAFGTYAVGFIARPLGGIVFGHFGDRVGRKSMLMISLMLMGVPTILIGLTPSYETIGYWGAVALVFFRFLQGLAVGGEWGGAVLMAVEHAPEGKKGLFGSLPQVGVAPGLILSSLAMGAVSRLPEADMLSWGWRLPFLASVFLLLVGWYIRAKVSESPEFKQAQAQPKQDALPLKTVLREHKVPVLTALVACISEKTWFYTLATFSLTYAVGTLGLPRETILTGVIWGAVGALFTIPLFGLLGDMISKRAIFIAGALGISLFSATFFSLLDEKTAYHTNIAMLVAFGLVYAAMYAQESSLFSSMFPPDVRYTGISLAVQIGGAIGGGTAPLVATYLLSLGGGSPRFIVLYLAGLGLVAAACGVLMRPYGKPQGASGAKLASAATPSIR</sequence>
<protein>
    <submittedName>
        <fullName evidence="9">MFS transporter</fullName>
    </submittedName>
</protein>
<feature type="transmembrane region" description="Helical" evidence="7">
    <location>
        <begin position="281"/>
        <end position="303"/>
    </location>
</feature>
<feature type="transmembrane region" description="Helical" evidence="7">
    <location>
        <begin position="257"/>
        <end position="275"/>
    </location>
</feature>
<dbReference type="RefSeq" id="WP_118931539.1">
    <property type="nucleotide sequence ID" value="NZ_CP061008.1"/>
</dbReference>
<keyword evidence="4 7" id="KW-0812">Transmembrane</keyword>
<evidence type="ECO:0000259" key="8">
    <source>
        <dbReference type="PROSITE" id="PS50850"/>
    </source>
</evidence>
<dbReference type="SUPFAM" id="SSF103473">
    <property type="entry name" value="MFS general substrate transporter"/>
    <property type="match status" value="1"/>
</dbReference>
<evidence type="ECO:0000313" key="10">
    <source>
        <dbReference type="Proteomes" id="UP000285324"/>
    </source>
</evidence>
<dbReference type="PANTHER" id="PTHR43045:SF1">
    <property type="entry name" value="SHIKIMATE TRANSPORTER"/>
    <property type="match status" value="1"/>
</dbReference>
<dbReference type="Pfam" id="PF07690">
    <property type="entry name" value="MFS_1"/>
    <property type="match status" value="1"/>
</dbReference>
<proteinExistence type="predicted"/>
<evidence type="ECO:0000256" key="6">
    <source>
        <dbReference type="ARBA" id="ARBA00023136"/>
    </source>
</evidence>
<keyword evidence="3" id="KW-1003">Cell membrane</keyword>
<comment type="subcellular location">
    <subcellularLocation>
        <location evidence="1">Cell membrane</location>
        <topology evidence="1">Multi-pass membrane protein</topology>
    </subcellularLocation>
</comment>